<feature type="active site" description="Proton donor" evidence="6">
    <location>
        <position position="427"/>
    </location>
</feature>
<dbReference type="GO" id="GO:0016758">
    <property type="term" value="F:hexosyltransferase activity"/>
    <property type="evidence" value="ECO:0007669"/>
    <property type="project" value="UniProtKB-UniRule"/>
</dbReference>
<evidence type="ECO:0000259" key="7">
    <source>
        <dbReference type="SMART" id="SM00642"/>
    </source>
</evidence>
<feature type="site" description="Transition state stabilizer" evidence="6">
    <location>
        <position position="485"/>
    </location>
</feature>
<dbReference type="Gene3D" id="3.20.20.80">
    <property type="entry name" value="Glycosidases"/>
    <property type="match status" value="1"/>
</dbReference>
<dbReference type="Pfam" id="PF11896">
    <property type="entry name" value="GlgE_dom_N_S"/>
    <property type="match status" value="1"/>
</dbReference>
<sequence>MKNANHAPVVMSPSEQLLADGRHRVRIERVAPSVDEGRYPAKRIPGEPLDIEADVIADGHEPLRVVLEVCDAGEESWESQPMVAQGNDLWTATRIMRREGMVLFRIRAWIDEVAHWQEGLEKKVRAGQREDYGIWLLEGAEIIRRHMARAGKGGEIADLAQWLARWEKEGDLDQRVTLALDKERGNQAGAFPDPLFVTLSGTFRVHVERERALRGAWYEFFPRSSGTVPGLHGTLRDAARRLPAIAAMGFDVVYLPPIHPIGHAFRKGPNNTPAATGDVPGSPWAIGSEEGGHTAIDSRLGTLGDFREFLETAERLNLEVALDLAFQCSPDHPYVREHPEWFRSRPDGSIHYAENPPKKYQDIYPFDFLSDAWESLWQELRRVVLFWVEKGVRIFRVDNPHTKPFPFWEWLLAEVRAVDPKVVFLSEAFTRPKVMYHLGHIGFSQSYTYFTWRNTRQEIEEYLTELVSSPVRDFFRPNLWPNTPDILHAYLQTGGRPAFLVRLALASTLSASYGIYGPPFEWCENRPLREGSEEYLDSEKYEIRHWRPDPEHSLAPVITRLNGIRREHRALGWNHTLRFHPVDNDRIIAYSKTGEGPDDWILVVVNLDPHGVQEGWLTFDPAGEEEAFEVEDLMDNARYGWPPGRRYIRLDPADPRRLPFHVFRRVP</sequence>
<proteinExistence type="inferred from homology"/>
<dbReference type="GO" id="GO:0004553">
    <property type="term" value="F:hydrolase activity, hydrolyzing O-glycosyl compounds"/>
    <property type="evidence" value="ECO:0007669"/>
    <property type="project" value="InterPro"/>
</dbReference>
<dbReference type="EC" id="2.4.99.16" evidence="6"/>
<gene>
    <name evidence="6" type="primary">glgE</name>
    <name evidence="8" type="ORF">UBAL3_94530065</name>
</gene>
<feature type="domain" description="Glycosyl hydrolase family 13 catalytic" evidence="7">
    <location>
        <begin position="215"/>
        <end position="565"/>
    </location>
</feature>
<protein>
    <recommendedName>
        <fullName evidence="6">Alpha-1,4-glucan:maltose-1-phosphate maltosyltransferase</fullName>
        <shortName evidence="6">GMPMT</shortName>
        <ecNumber evidence="6">2.4.99.16</ecNumber>
    </recommendedName>
    <alternativeName>
        <fullName evidence="6">(1-&gt;4)-alpha-D-glucan:maltose-1-phosphate alpha-D-maltosyltransferase</fullName>
    </alternativeName>
</protein>
<dbReference type="InterPro" id="IPR021828">
    <property type="entry name" value="GlgE_dom_N/S"/>
</dbReference>
<keyword evidence="9" id="KW-1185">Reference proteome</keyword>
<evidence type="ECO:0000313" key="8">
    <source>
        <dbReference type="EMBL" id="EES52100.1"/>
    </source>
</evidence>
<keyword evidence="3 6" id="KW-0808">Transferase</keyword>
<evidence type="ECO:0000256" key="6">
    <source>
        <dbReference type="HAMAP-Rule" id="MF_02124"/>
    </source>
</evidence>
<dbReference type="Proteomes" id="UP000009374">
    <property type="component" value="Unassembled WGS sequence"/>
</dbReference>
<name>C6HZ89_9BACT</name>
<dbReference type="PANTHER" id="PTHR47786">
    <property type="entry name" value="ALPHA-1,4-GLUCAN:MALTOSE-1-PHOSPHATE MALTOSYLTRANSFERASE"/>
    <property type="match status" value="1"/>
</dbReference>
<evidence type="ECO:0000256" key="4">
    <source>
        <dbReference type="ARBA" id="ARBA00023277"/>
    </source>
</evidence>
<organism evidence="8 9">
    <name type="scientific">Leptospirillum ferrodiazotrophum</name>
    <dbReference type="NCBI Taxonomy" id="412449"/>
    <lineage>
        <taxon>Bacteria</taxon>
        <taxon>Pseudomonadati</taxon>
        <taxon>Nitrospirota</taxon>
        <taxon>Nitrospiria</taxon>
        <taxon>Nitrospirales</taxon>
        <taxon>Nitrospiraceae</taxon>
        <taxon>Leptospirillum</taxon>
    </lineage>
</organism>
<feature type="active site" description="Nucleophile" evidence="6">
    <location>
        <position position="398"/>
    </location>
</feature>
<dbReference type="CDD" id="cd11344">
    <property type="entry name" value="AmyAc_GlgE_like"/>
    <property type="match status" value="1"/>
</dbReference>
<dbReference type="Gene3D" id="1.20.58.80">
    <property type="entry name" value="Phosphotransferase system, lactose/cellobiose-type IIA subunit"/>
    <property type="match status" value="1"/>
</dbReference>
<evidence type="ECO:0000256" key="2">
    <source>
        <dbReference type="ARBA" id="ARBA00022676"/>
    </source>
</evidence>
<dbReference type="Pfam" id="PF21702">
    <property type="entry name" value="GLGE_C"/>
    <property type="match status" value="1"/>
</dbReference>
<feature type="binding site" evidence="6">
    <location>
        <begin position="540"/>
        <end position="541"/>
    </location>
    <ligand>
        <name>alpha-maltose 1-phosphate</name>
        <dbReference type="ChEBI" id="CHEBI:63576"/>
    </ligand>
</feature>
<comment type="catalytic activity">
    <reaction evidence="5 6">
        <text>alpha-maltose 1-phosphate + [(1-&gt;4)-alpha-D-glucosyl](n) = [(1-&gt;4)-alpha-D-glucosyl](n+2) + phosphate</text>
        <dbReference type="Rhea" id="RHEA:42692"/>
        <dbReference type="Rhea" id="RHEA-COMP:9584"/>
        <dbReference type="Rhea" id="RHEA-COMP:10183"/>
        <dbReference type="ChEBI" id="CHEBI:15444"/>
        <dbReference type="ChEBI" id="CHEBI:43474"/>
        <dbReference type="ChEBI" id="CHEBI:63576"/>
        <dbReference type="EC" id="2.4.99.16"/>
    </reaction>
</comment>
<dbReference type="InterPro" id="IPR013783">
    <property type="entry name" value="Ig-like_fold"/>
</dbReference>
<keyword evidence="2 6" id="KW-0328">Glycosyltransferase</keyword>
<evidence type="ECO:0000256" key="5">
    <source>
        <dbReference type="ARBA" id="ARBA00048735"/>
    </source>
</evidence>
<dbReference type="Gene3D" id="2.60.40.10">
    <property type="entry name" value="Immunoglobulins"/>
    <property type="match status" value="1"/>
</dbReference>
<dbReference type="EMBL" id="GG693880">
    <property type="protein sequence ID" value="EES52100.1"/>
    <property type="molecule type" value="Genomic_DNA"/>
</dbReference>
<dbReference type="InterPro" id="IPR049171">
    <property type="entry name" value="GLGE_C"/>
</dbReference>
<comment type="subunit">
    <text evidence="1 6">Homodimer.</text>
</comment>
<keyword evidence="4 6" id="KW-0119">Carbohydrate metabolism</keyword>
<dbReference type="InterPro" id="IPR006047">
    <property type="entry name" value="GH13_cat_dom"/>
</dbReference>
<dbReference type="InterPro" id="IPR017853">
    <property type="entry name" value="GH"/>
</dbReference>
<dbReference type="InterPro" id="IPR026585">
    <property type="entry name" value="GlgE"/>
</dbReference>
<dbReference type="GO" id="GO:0030979">
    <property type="term" value="P:alpha-glucan biosynthetic process"/>
    <property type="evidence" value="ECO:0007669"/>
    <property type="project" value="UniProtKB-UniRule"/>
</dbReference>
<feature type="binding site" evidence="6">
    <location>
        <position position="267"/>
    </location>
    <ligand>
        <name>alpha-maltose 1-phosphate</name>
        <dbReference type="ChEBI" id="CHEBI:63576"/>
    </ligand>
</feature>
<comment type="function">
    <text evidence="6">Maltosyltransferase that uses maltose 1-phosphate (M1P) as the sugar donor to elongate linear or branched alpha-(1-&gt;4)-glucans. Is involved in a branched alpha-glucan biosynthetic pathway from trehalose, together with TreS, Mak and GlgB.</text>
</comment>
<dbReference type="Gene3D" id="2.60.40.1180">
    <property type="entry name" value="Golgi alpha-mannosidase II"/>
    <property type="match status" value="1"/>
</dbReference>
<comment type="similarity">
    <text evidence="6">Belongs to the glycosyl hydrolase 13 family. GlgE subfamily.</text>
</comment>
<dbReference type="AlphaFoldDB" id="C6HZ89"/>
<dbReference type="HAMAP" id="MF_02124">
    <property type="entry name" value="GlgE"/>
    <property type="match status" value="1"/>
</dbReference>
<dbReference type="InterPro" id="IPR013780">
    <property type="entry name" value="Glyco_hydro_b"/>
</dbReference>
<accession>C6HZ89</accession>
<feature type="binding site" evidence="6">
    <location>
        <position position="362"/>
    </location>
    <ligand>
        <name>alpha-maltose 1-phosphate</name>
        <dbReference type="ChEBI" id="CHEBI:63576"/>
    </ligand>
</feature>
<reference evidence="8 9" key="1">
    <citation type="journal article" date="2009" name="Appl. Environ. Microbiol.">
        <title>Community genomic and proteomic analyses of chemoautotrophic iron-oxidizing "Leptospirillum rubarum" (Group II) and "Leptospirillum ferrodiazotrophum" (Group III) bacteria in acid mine drainage biofilms.</title>
        <authorList>
            <person name="Goltsman D.S."/>
            <person name="Denef V.J."/>
            <person name="Singer S.W."/>
            <person name="VerBerkmoes N.C."/>
            <person name="Lefsrud M."/>
            <person name="Mueller R.S."/>
            <person name="Dick G.J."/>
            <person name="Sun C.L."/>
            <person name="Wheeler K.E."/>
            <person name="Zemla A."/>
            <person name="Baker B.J."/>
            <person name="Hauser L."/>
            <person name="Land M."/>
            <person name="Shah M.B."/>
            <person name="Thelen M.P."/>
            <person name="Hettich R.L."/>
            <person name="Banfield J.F."/>
        </authorList>
    </citation>
    <scope>NUCLEOTIDE SEQUENCE [LARGE SCALE GENOMIC DNA]</scope>
</reference>
<evidence type="ECO:0000256" key="3">
    <source>
        <dbReference type="ARBA" id="ARBA00022679"/>
    </source>
</evidence>
<dbReference type="SMART" id="SM00642">
    <property type="entry name" value="Aamy"/>
    <property type="match status" value="1"/>
</dbReference>
<evidence type="ECO:0000256" key="1">
    <source>
        <dbReference type="ARBA" id="ARBA00011738"/>
    </source>
</evidence>
<evidence type="ECO:0000313" key="9">
    <source>
        <dbReference type="Proteomes" id="UP000009374"/>
    </source>
</evidence>
<feature type="binding site" evidence="6">
    <location>
        <position position="399"/>
    </location>
    <ligand>
        <name>alpha-maltose 1-phosphate</name>
        <dbReference type="ChEBI" id="CHEBI:63576"/>
    </ligand>
</feature>
<dbReference type="PANTHER" id="PTHR47786:SF2">
    <property type="entry name" value="GLYCOSYL HYDROLASE FAMILY 13 CATALYTIC DOMAIN-CONTAINING PROTEIN"/>
    <property type="match status" value="1"/>
</dbReference>
<dbReference type="SUPFAM" id="SSF51445">
    <property type="entry name" value="(Trans)glycosidases"/>
    <property type="match status" value="1"/>
</dbReference>
<feature type="binding site" evidence="6">
    <location>
        <position position="327"/>
    </location>
    <ligand>
        <name>alpha-maltose 1-phosphate</name>
        <dbReference type="ChEBI" id="CHEBI:63576"/>
    </ligand>
</feature>